<feature type="transmembrane region" description="Helical" evidence="5">
    <location>
        <begin position="260"/>
        <end position="282"/>
    </location>
</feature>
<feature type="transmembrane region" description="Helical" evidence="5">
    <location>
        <begin position="237"/>
        <end position="254"/>
    </location>
</feature>
<feature type="transmembrane region" description="Helical" evidence="5">
    <location>
        <begin position="185"/>
        <end position="205"/>
    </location>
</feature>
<keyword evidence="5" id="KW-1133">Transmembrane helix</keyword>
<feature type="transmembrane region" description="Helical" evidence="5">
    <location>
        <begin position="88"/>
        <end position="104"/>
    </location>
</feature>
<dbReference type="SUPFAM" id="SSF46626">
    <property type="entry name" value="Cytochrome c"/>
    <property type="match status" value="1"/>
</dbReference>
<evidence type="ECO:0000256" key="4">
    <source>
        <dbReference type="PROSITE-ProRule" id="PRU00433"/>
    </source>
</evidence>
<accession>A0ABW1YJF8</accession>
<evidence type="ECO:0000256" key="3">
    <source>
        <dbReference type="ARBA" id="ARBA00023004"/>
    </source>
</evidence>
<dbReference type="InterPro" id="IPR036909">
    <property type="entry name" value="Cyt_c-like_dom_sf"/>
</dbReference>
<evidence type="ECO:0000313" key="8">
    <source>
        <dbReference type="Proteomes" id="UP001596425"/>
    </source>
</evidence>
<evidence type="ECO:0000256" key="2">
    <source>
        <dbReference type="ARBA" id="ARBA00022723"/>
    </source>
</evidence>
<feature type="transmembrane region" description="Helical" evidence="5">
    <location>
        <begin position="289"/>
        <end position="307"/>
    </location>
</feature>
<evidence type="ECO:0000256" key="5">
    <source>
        <dbReference type="SAM" id="Phobius"/>
    </source>
</evidence>
<dbReference type="Pfam" id="PF06181">
    <property type="entry name" value="Urate_ox_N"/>
    <property type="match status" value="1"/>
</dbReference>
<keyword evidence="3 4" id="KW-0408">Iron</keyword>
<keyword evidence="5" id="KW-0812">Transmembrane</keyword>
<feature type="transmembrane region" description="Helical" evidence="5">
    <location>
        <begin position="124"/>
        <end position="146"/>
    </location>
</feature>
<feature type="domain" description="Cytochrome c" evidence="6">
    <location>
        <begin position="385"/>
        <end position="463"/>
    </location>
</feature>
<keyword evidence="2 4" id="KW-0479">Metal-binding</keyword>
<feature type="transmembrane region" description="Helical" evidence="5">
    <location>
        <begin position="158"/>
        <end position="179"/>
    </location>
</feature>
<keyword evidence="5" id="KW-0472">Membrane</keyword>
<name>A0ABW1YJF8_9GAMM</name>
<sequence>MESFVFEFANFMLRWLHVIAAIAWIGESIYFVMLDNSLKTPKGEACRKKGVFGEMWAVHGGGFYHNQKYATSPESLPEDLHWSFWKSYATWLSGFALFVILYMAKPSFYLVNPMSSWEWAAGMSGWQANTVAVLFLLGGWLVYNELCKRISPNMERDGLLSIAVALLMVLVAYLSTQIFSGRAAFLLTGAVMATAMSANVFFWIIPGQRRMVAAIKAGEQPDPLDGKRGKQRSVHNTYFTLPVVLLMISNHYAFTYTHEYAWVLMALFIVAGALIRQFFVLMHAGQIRPAYPAVGAALILLVFWIAAPASKPVAANVAAAVEVGTPEQEAVTKEAAGPEVEVVATEEVDAAQPVADVEAEAGGETAAAEASTEAADNALESSAQADAEVLHALIERHCVACHSQTPTQPGFVAPPAGVALDTERQLALQKAKIQEVVASGYMPLGNMTGMTAEERQLIAAWSE</sequence>
<dbReference type="PROSITE" id="PS51007">
    <property type="entry name" value="CYTC"/>
    <property type="match status" value="1"/>
</dbReference>
<keyword evidence="8" id="KW-1185">Reference proteome</keyword>
<evidence type="ECO:0000313" key="7">
    <source>
        <dbReference type="EMBL" id="MFC6632877.1"/>
    </source>
</evidence>
<feature type="transmembrane region" description="Helical" evidence="5">
    <location>
        <begin position="12"/>
        <end position="32"/>
    </location>
</feature>
<evidence type="ECO:0000256" key="1">
    <source>
        <dbReference type="ARBA" id="ARBA00022617"/>
    </source>
</evidence>
<keyword evidence="1 4" id="KW-0349">Heme</keyword>
<reference evidence="8" key="1">
    <citation type="journal article" date="2019" name="Int. J. Syst. Evol. Microbiol.">
        <title>The Global Catalogue of Microorganisms (GCM) 10K type strain sequencing project: providing services to taxonomists for standard genome sequencing and annotation.</title>
        <authorList>
            <consortium name="The Broad Institute Genomics Platform"/>
            <consortium name="The Broad Institute Genome Sequencing Center for Infectious Disease"/>
            <person name="Wu L."/>
            <person name="Ma J."/>
        </authorList>
    </citation>
    <scope>NUCLEOTIDE SEQUENCE [LARGE SCALE GENOMIC DNA]</scope>
    <source>
        <strain evidence="8">CGMCC 1.13718</strain>
    </source>
</reference>
<gene>
    <name evidence="7" type="ORF">ACFQBM_06290</name>
</gene>
<organism evidence="7 8">
    <name type="scientific">Microbulbifer taiwanensis</name>
    <dbReference type="NCBI Taxonomy" id="986746"/>
    <lineage>
        <taxon>Bacteria</taxon>
        <taxon>Pseudomonadati</taxon>
        <taxon>Pseudomonadota</taxon>
        <taxon>Gammaproteobacteria</taxon>
        <taxon>Cellvibrionales</taxon>
        <taxon>Microbulbiferaceae</taxon>
        <taxon>Microbulbifer</taxon>
    </lineage>
</organism>
<proteinExistence type="predicted"/>
<protein>
    <submittedName>
        <fullName evidence="7">Urate hydroxylase PuuD</fullName>
    </submittedName>
</protein>
<dbReference type="RefSeq" id="WP_193191795.1">
    <property type="nucleotide sequence ID" value="NZ_JACZFR010000023.1"/>
</dbReference>
<dbReference type="InterPro" id="IPR009056">
    <property type="entry name" value="Cyt_c-like_dom"/>
</dbReference>
<dbReference type="InterPro" id="IPR010389">
    <property type="entry name" value="Urate_ox_N"/>
</dbReference>
<dbReference type="EMBL" id="JBHSVR010000001">
    <property type="protein sequence ID" value="MFC6632877.1"/>
    <property type="molecule type" value="Genomic_DNA"/>
</dbReference>
<evidence type="ECO:0000259" key="6">
    <source>
        <dbReference type="PROSITE" id="PS51007"/>
    </source>
</evidence>
<comment type="caution">
    <text evidence="7">The sequence shown here is derived from an EMBL/GenBank/DDBJ whole genome shotgun (WGS) entry which is preliminary data.</text>
</comment>
<dbReference type="Proteomes" id="UP001596425">
    <property type="component" value="Unassembled WGS sequence"/>
</dbReference>